<sequence>MDQKSLERALPFYEQIQQTIKKGIWEGVYEPGDRMYEAQLAKQFAISRSPVREAIRALINEGLLVMDEKSQISVYKPSLQDVLDIYDCRIALESKAVALAAERATEAQLGELERILQETEKAINRKEKEEIVACNSRFHEVIIHISGNLRLKKLVNELHSLTHYYRLLNIEGSNRAETILKGHRQIFDAIKERNPEKAFRSLEEHTKEDLENLMILIKERERSE</sequence>
<dbReference type="GO" id="GO:0003700">
    <property type="term" value="F:DNA-binding transcription factor activity"/>
    <property type="evidence" value="ECO:0007669"/>
    <property type="project" value="InterPro"/>
</dbReference>
<evidence type="ECO:0000256" key="1">
    <source>
        <dbReference type="ARBA" id="ARBA00023015"/>
    </source>
</evidence>
<dbReference type="Proteomes" id="UP000481030">
    <property type="component" value="Unassembled WGS sequence"/>
</dbReference>
<dbReference type="GO" id="GO:0003677">
    <property type="term" value="F:DNA binding"/>
    <property type="evidence" value="ECO:0007669"/>
    <property type="project" value="UniProtKB-KW"/>
</dbReference>
<dbReference type="PRINTS" id="PR00035">
    <property type="entry name" value="HTHGNTR"/>
</dbReference>
<keyword evidence="2" id="KW-0238">DNA-binding</keyword>
<dbReference type="SMART" id="SM00895">
    <property type="entry name" value="FCD"/>
    <property type="match status" value="1"/>
</dbReference>
<dbReference type="InterPro" id="IPR036388">
    <property type="entry name" value="WH-like_DNA-bd_sf"/>
</dbReference>
<keyword evidence="1" id="KW-0805">Transcription regulation</keyword>
<dbReference type="AlphaFoldDB" id="A0A6L3UZY5"/>
<dbReference type="InterPro" id="IPR008920">
    <property type="entry name" value="TF_FadR/GntR_C"/>
</dbReference>
<keyword evidence="7" id="KW-1185">Reference proteome</keyword>
<dbReference type="PROSITE" id="PS50949">
    <property type="entry name" value="HTH_GNTR"/>
    <property type="match status" value="1"/>
</dbReference>
<dbReference type="Pfam" id="PF00392">
    <property type="entry name" value="GntR"/>
    <property type="match status" value="1"/>
</dbReference>
<gene>
    <name evidence="6" type="ORF">F7731_19805</name>
</gene>
<dbReference type="SUPFAM" id="SSF48008">
    <property type="entry name" value="GntR ligand-binding domain-like"/>
    <property type="match status" value="1"/>
</dbReference>
<dbReference type="Gene3D" id="1.10.10.10">
    <property type="entry name" value="Winged helix-like DNA-binding domain superfamily/Winged helix DNA-binding domain"/>
    <property type="match status" value="1"/>
</dbReference>
<dbReference type="InterPro" id="IPR011711">
    <property type="entry name" value="GntR_C"/>
</dbReference>
<evidence type="ECO:0000256" key="3">
    <source>
        <dbReference type="ARBA" id="ARBA00023163"/>
    </source>
</evidence>
<dbReference type="PANTHER" id="PTHR43537:SF47">
    <property type="entry name" value="REGULATORY PROTEIN GNTR HTH"/>
    <property type="match status" value="1"/>
</dbReference>
<protein>
    <submittedName>
        <fullName evidence="6">GntR family transcriptional regulator</fullName>
    </submittedName>
</protein>
<comment type="caution">
    <text evidence="6">The sequence shown here is derived from an EMBL/GenBank/DDBJ whole genome shotgun (WGS) entry which is preliminary data.</text>
</comment>
<evidence type="ECO:0000313" key="7">
    <source>
        <dbReference type="Proteomes" id="UP000481030"/>
    </source>
</evidence>
<dbReference type="SUPFAM" id="SSF46785">
    <property type="entry name" value="Winged helix' DNA-binding domain"/>
    <property type="match status" value="1"/>
</dbReference>
<feature type="domain" description="HTH gntR-type" evidence="5">
    <location>
        <begin position="10"/>
        <end position="77"/>
    </location>
</feature>
<evidence type="ECO:0000256" key="4">
    <source>
        <dbReference type="SAM" id="Coils"/>
    </source>
</evidence>
<dbReference type="Gene3D" id="1.20.120.530">
    <property type="entry name" value="GntR ligand-binding domain-like"/>
    <property type="match status" value="1"/>
</dbReference>
<accession>A0A6L3UZY5</accession>
<dbReference type="OrthoDB" id="114741at2"/>
<dbReference type="EMBL" id="WBOS01000014">
    <property type="protein sequence ID" value="KAB2330421.1"/>
    <property type="molecule type" value="Genomic_DNA"/>
</dbReference>
<feature type="coiled-coil region" evidence="4">
    <location>
        <begin position="102"/>
        <end position="129"/>
    </location>
</feature>
<dbReference type="Pfam" id="PF07729">
    <property type="entry name" value="FCD"/>
    <property type="match status" value="1"/>
</dbReference>
<keyword evidence="3" id="KW-0804">Transcription</keyword>
<dbReference type="InterPro" id="IPR000524">
    <property type="entry name" value="Tscrpt_reg_HTH_GntR"/>
</dbReference>
<name>A0A6L3UZY5_9BACI</name>
<dbReference type="InterPro" id="IPR036390">
    <property type="entry name" value="WH_DNA-bd_sf"/>
</dbReference>
<organism evidence="6 7">
    <name type="scientific">Cytobacillus depressus</name>
    <dbReference type="NCBI Taxonomy" id="1602942"/>
    <lineage>
        <taxon>Bacteria</taxon>
        <taxon>Bacillati</taxon>
        <taxon>Bacillota</taxon>
        <taxon>Bacilli</taxon>
        <taxon>Bacillales</taxon>
        <taxon>Bacillaceae</taxon>
        <taxon>Cytobacillus</taxon>
    </lineage>
</organism>
<proteinExistence type="predicted"/>
<evidence type="ECO:0000259" key="5">
    <source>
        <dbReference type="PROSITE" id="PS50949"/>
    </source>
</evidence>
<dbReference type="PANTHER" id="PTHR43537">
    <property type="entry name" value="TRANSCRIPTIONAL REGULATOR, GNTR FAMILY"/>
    <property type="match status" value="1"/>
</dbReference>
<dbReference type="SMART" id="SM00345">
    <property type="entry name" value="HTH_GNTR"/>
    <property type="match status" value="1"/>
</dbReference>
<dbReference type="CDD" id="cd07377">
    <property type="entry name" value="WHTH_GntR"/>
    <property type="match status" value="1"/>
</dbReference>
<dbReference type="RefSeq" id="WP_151536520.1">
    <property type="nucleotide sequence ID" value="NZ_WBOS01000014.1"/>
</dbReference>
<reference evidence="6 7" key="1">
    <citation type="journal article" date="2016" name="Antonie Van Leeuwenhoek">
        <title>Bacillus depressus sp. nov., isolated from soil of a sunflower field.</title>
        <authorList>
            <person name="Wei X."/>
            <person name="Xin D."/>
            <person name="Xin Y."/>
            <person name="Zhang H."/>
            <person name="Wang T."/>
            <person name="Zhang J."/>
        </authorList>
    </citation>
    <scope>NUCLEOTIDE SEQUENCE [LARGE SCALE GENOMIC DNA]</scope>
    <source>
        <strain evidence="6 7">BZ1</strain>
    </source>
</reference>
<keyword evidence="4" id="KW-0175">Coiled coil</keyword>
<evidence type="ECO:0000313" key="6">
    <source>
        <dbReference type="EMBL" id="KAB2330421.1"/>
    </source>
</evidence>
<evidence type="ECO:0000256" key="2">
    <source>
        <dbReference type="ARBA" id="ARBA00023125"/>
    </source>
</evidence>